<evidence type="ECO:0000313" key="2">
    <source>
        <dbReference type="Proteomes" id="UP000613030"/>
    </source>
</evidence>
<reference evidence="1 2" key="1">
    <citation type="submission" date="2021-01" db="EMBL/GenBank/DDBJ databases">
        <title>Chryseolinea sp. Jin1 Genome sequencing and assembly.</title>
        <authorList>
            <person name="Kim I."/>
        </authorList>
    </citation>
    <scope>NUCLEOTIDE SEQUENCE [LARGE SCALE GENOMIC DNA]</scope>
    <source>
        <strain evidence="1 2">Jin1</strain>
    </source>
</reference>
<dbReference type="EMBL" id="JAERRB010000018">
    <property type="protein sequence ID" value="MBL0745720.1"/>
    <property type="molecule type" value="Genomic_DNA"/>
</dbReference>
<name>A0ABS1L202_9BACT</name>
<accession>A0ABS1L202</accession>
<proteinExistence type="predicted"/>
<protein>
    <submittedName>
        <fullName evidence="1">Uncharacterized protein</fullName>
    </submittedName>
</protein>
<comment type="caution">
    <text evidence="1">The sequence shown here is derived from an EMBL/GenBank/DDBJ whole genome shotgun (WGS) entry which is preliminary data.</text>
</comment>
<evidence type="ECO:0000313" key="1">
    <source>
        <dbReference type="EMBL" id="MBL0745720.1"/>
    </source>
</evidence>
<organism evidence="1 2">
    <name type="scientific">Chryseolinea lacunae</name>
    <dbReference type="NCBI Taxonomy" id="2801331"/>
    <lineage>
        <taxon>Bacteria</taxon>
        <taxon>Pseudomonadati</taxon>
        <taxon>Bacteroidota</taxon>
        <taxon>Cytophagia</taxon>
        <taxon>Cytophagales</taxon>
        <taxon>Fulvivirgaceae</taxon>
        <taxon>Chryseolinea</taxon>
    </lineage>
</organism>
<dbReference type="Proteomes" id="UP000613030">
    <property type="component" value="Unassembled WGS sequence"/>
</dbReference>
<dbReference type="RefSeq" id="WP_202016317.1">
    <property type="nucleotide sequence ID" value="NZ_JAERRB010000018.1"/>
</dbReference>
<sequence length="375" mass="42771">MNGHRKRWNFCIEHYNEEVLEFYSQHFGEEHRKCLFIGGAGFDPRSNIIVKQLFSIMSKRLHAIYIREERPDPDHELIKRAATNLKDAVELGCSFDVLEIKIFADDNAVVGGMNISNALKKIDFSVYTDIVVDISAISVGVSFPAVSYVYEVAKNSERPINVHLTVASDDELDSLISSTPIDRVTDIRGFSIPNLMGEKEKAKLWLPLISSAKKSVLKRIHAAEVPHDTCPIFPFPSDDPKKGDNLAINFVEELESEWEVDPRNFVYADEKRPLDIYRTIMRIDEERRPVFETFGGSMLILSPLGNKMPAIGMLMAALERRFPVVYVEALEYHVDWTKVDALSMESVQTAHVWLYGEAYHGDIKNFETNEEKDKI</sequence>
<keyword evidence="2" id="KW-1185">Reference proteome</keyword>
<gene>
    <name evidence="1" type="ORF">JI741_31090</name>
</gene>